<dbReference type="PANTHER" id="PTHR43712">
    <property type="entry name" value="PUTATIVE (AFU_ORTHOLOGUE AFUA_4G14580)-RELATED"/>
    <property type="match status" value="1"/>
</dbReference>
<dbReference type="Proteomes" id="UP000030651">
    <property type="component" value="Unassembled WGS sequence"/>
</dbReference>
<keyword evidence="3" id="KW-0949">S-adenosyl-L-methionine</keyword>
<keyword evidence="1" id="KW-0489">Methyltransferase</keyword>
<dbReference type="OMA" id="HTAMPDA"/>
<evidence type="ECO:0000256" key="3">
    <source>
        <dbReference type="ARBA" id="ARBA00022691"/>
    </source>
</evidence>
<dbReference type="Pfam" id="PF00891">
    <property type="entry name" value="Methyltransf_2"/>
    <property type="match status" value="1"/>
</dbReference>
<dbReference type="PROSITE" id="PS51683">
    <property type="entry name" value="SAM_OMT_II"/>
    <property type="match status" value="1"/>
</dbReference>
<keyword evidence="2" id="KW-0808">Transferase</keyword>
<dbReference type="InterPro" id="IPR036388">
    <property type="entry name" value="WH-like_DNA-bd_sf"/>
</dbReference>
<dbReference type="GO" id="GO:0008171">
    <property type="term" value="F:O-methyltransferase activity"/>
    <property type="evidence" value="ECO:0007669"/>
    <property type="project" value="InterPro"/>
</dbReference>
<dbReference type="Gene3D" id="1.10.10.10">
    <property type="entry name" value="Winged helix-like DNA-binding domain superfamily/Winged helix DNA-binding domain"/>
    <property type="match status" value="1"/>
</dbReference>
<dbReference type="RefSeq" id="XP_007838932.1">
    <property type="nucleotide sequence ID" value="XM_007840741.1"/>
</dbReference>
<dbReference type="InterPro" id="IPR029063">
    <property type="entry name" value="SAM-dependent_MTases_sf"/>
</dbReference>
<proteinExistence type="predicted"/>
<dbReference type="STRING" id="1229662.W3WSD9"/>
<keyword evidence="6" id="KW-1185">Reference proteome</keyword>
<protein>
    <recommendedName>
        <fullName evidence="4">O-methyltransferase C-terminal domain-containing protein</fullName>
    </recommendedName>
</protein>
<evidence type="ECO:0000256" key="2">
    <source>
        <dbReference type="ARBA" id="ARBA00022679"/>
    </source>
</evidence>
<evidence type="ECO:0000313" key="5">
    <source>
        <dbReference type="EMBL" id="ETS76773.1"/>
    </source>
</evidence>
<dbReference type="AlphaFoldDB" id="W3WSD9"/>
<dbReference type="InParanoid" id="W3WSD9"/>
<sequence>MADSEQPTLASLSAKISELSGALSKFYEQQNLPPVSFAADSPSRYNELSPEMFMVRQNLLDALNDMTYLAQGPADSIFNYAHSAVPDAAALNTLNAFDFWSAVPIDGSATYEEIAAHVSLPRGVVYRLVQHGMTQRIFAPAGPGRVKHTSRSAALAQSSGLKALVSSILDDAGAPVMVLHEALRRYNLGKSELTQRVDETAFALFHAGGQFGGFRNTWDMLENDGEGSKKGWRQRNFVEWMAYLKDLFHLEGVVLNYSGWPTEGKVTVADIGGSAGHDAIVLARKYPNMEIFVQDLAEVQPAFDRTVPSDLKDRVRFTEHSFFSPQPVPADIFLLKMILHDWPDAECIQILQNLVPVMKPGAKVLLIEYLGGAGEEEHEEDSSTPRSLKQYGTATDLRLMAIFNGKERPIHAWKSIFEAADKRFKVSDTSAAPLGFFGVIEAVWQE</sequence>
<dbReference type="GeneID" id="19277173"/>
<dbReference type="InterPro" id="IPR016461">
    <property type="entry name" value="COMT-like"/>
</dbReference>
<dbReference type="SUPFAM" id="SSF46785">
    <property type="entry name" value="Winged helix' DNA-binding domain"/>
    <property type="match status" value="1"/>
</dbReference>
<accession>W3WSD9</accession>
<dbReference type="OrthoDB" id="1606438at2759"/>
<dbReference type="SUPFAM" id="SSF53335">
    <property type="entry name" value="S-adenosyl-L-methionine-dependent methyltransferases"/>
    <property type="match status" value="1"/>
</dbReference>
<organism evidence="5 6">
    <name type="scientific">Pestalotiopsis fici (strain W106-1 / CGMCC3.15140)</name>
    <dbReference type="NCBI Taxonomy" id="1229662"/>
    <lineage>
        <taxon>Eukaryota</taxon>
        <taxon>Fungi</taxon>
        <taxon>Dikarya</taxon>
        <taxon>Ascomycota</taxon>
        <taxon>Pezizomycotina</taxon>
        <taxon>Sordariomycetes</taxon>
        <taxon>Xylariomycetidae</taxon>
        <taxon>Amphisphaeriales</taxon>
        <taxon>Sporocadaceae</taxon>
        <taxon>Pestalotiopsis</taxon>
    </lineage>
</organism>
<dbReference type="PANTHER" id="PTHR43712:SF12">
    <property type="entry name" value="STERIGMATOCYSTIN 8-O-METHYLTRANSFERASE"/>
    <property type="match status" value="1"/>
</dbReference>
<dbReference type="Gene3D" id="3.40.50.150">
    <property type="entry name" value="Vaccinia Virus protein VP39"/>
    <property type="match status" value="1"/>
</dbReference>
<evidence type="ECO:0000256" key="1">
    <source>
        <dbReference type="ARBA" id="ARBA00022603"/>
    </source>
</evidence>
<dbReference type="eggNOG" id="KOG3178">
    <property type="taxonomic scope" value="Eukaryota"/>
</dbReference>
<dbReference type="GO" id="GO:0032259">
    <property type="term" value="P:methylation"/>
    <property type="evidence" value="ECO:0007669"/>
    <property type="project" value="UniProtKB-KW"/>
</dbReference>
<dbReference type="EMBL" id="KI912117">
    <property type="protein sequence ID" value="ETS76773.1"/>
    <property type="molecule type" value="Genomic_DNA"/>
</dbReference>
<reference evidence="6" key="1">
    <citation type="journal article" date="2015" name="BMC Genomics">
        <title>Genomic and transcriptomic analysis of the endophytic fungus Pestalotiopsis fici reveals its lifestyle and high potential for synthesis of natural products.</title>
        <authorList>
            <person name="Wang X."/>
            <person name="Zhang X."/>
            <person name="Liu L."/>
            <person name="Xiang M."/>
            <person name="Wang W."/>
            <person name="Sun X."/>
            <person name="Che Y."/>
            <person name="Guo L."/>
            <person name="Liu G."/>
            <person name="Guo L."/>
            <person name="Wang C."/>
            <person name="Yin W.B."/>
            <person name="Stadler M."/>
            <person name="Zhang X."/>
            <person name="Liu X."/>
        </authorList>
    </citation>
    <scope>NUCLEOTIDE SEQUENCE [LARGE SCALE GENOMIC DNA]</scope>
    <source>
        <strain evidence="6">W106-1 / CGMCC3.15140</strain>
    </source>
</reference>
<feature type="domain" description="O-methyltransferase C-terminal" evidence="4">
    <location>
        <begin position="265"/>
        <end position="420"/>
    </location>
</feature>
<gene>
    <name evidence="5" type="ORF">PFICI_12160</name>
</gene>
<evidence type="ECO:0000313" key="6">
    <source>
        <dbReference type="Proteomes" id="UP000030651"/>
    </source>
</evidence>
<dbReference type="InterPro" id="IPR036390">
    <property type="entry name" value="WH_DNA-bd_sf"/>
</dbReference>
<evidence type="ECO:0000259" key="4">
    <source>
        <dbReference type="Pfam" id="PF00891"/>
    </source>
</evidence>
<name>W3WSD9_PESFW</name>
<dbReference type="HOGENOM" id="CLU_005533_1_4_1"/>
<dbReference type="InterPro" id="IPR001077">
    <property type="entry name" value="COMT_C"/>
</dbReference>
<dbReference type="KEGG" id="pfy:PFICI_12160"/>